<accession>A0A7S4NBG2</accession>
<organism evidence="3">
    <name type="scientific">Odontella aurita</name>
    <dbReference type="NCBI Taxonomy" id="265563"/>
    <lineage>
        <taxon>Eukaryota</taxon>
        <taxon>Sar</taxon>
        <taxon>Stramenopiles</taxon>
        <taxon>Ochrophyta</taxon>
        <taxon>Bacillariophyta</taxon>
        <taxon>Mediophyceae</taxon>
        <taxon>Biddulphiophycidae</taxon>
        <taxon>Eupodiscales</taxon>
        <taxon>Odontellaceae</taxon>
        <taxon>Odontella</taxon>
    </lineage>
</organism>
<protein>
    <submittedName>
        <fullName evidence="3">Uncharacterized protein</fullName>
    </submittedName>
</protein>
<evidence type="ECO:0000313" key="3">
    <source>
        <dbReference type="EMBL" id="CAE2276815.1"/>
    </source>
</evidence>
<dbReference type="AlphaFoldDB" id="A0A7S4NBG2"/>
<dbReference type="EMBL" id="HBKQ01051232">
    <property type="protein sequence ID" value="CAE2276815.1"/>
    <property type="molecule type" value="Transcribed_RNA"/>
</dbReference>
<feature type="chain" id="PRO_5030576478" evidence="2">
    <location>
        <begin position="22"/>
        <end position="191"/>
    </location>
</feature>
<gene>
    <name evidence="3" type="ORF">OAUR00152_LOCUS35326</name>
</gene>
<evidence type="ECO:0000256" key="1">
    <source>
        <dbReference type="SAM" id="MobiDB-lite"/>
    </source>
</evidence>
<name>A0A7S4NBG2_9STRA</name>
<sequence>MNRLRIVALAAAAASSSSSSAAPASCFVVTTADRSPRFARTAAALYQEKTSWSEYKHDYVDPRVPHATIHDPDDVDVVVDEASARRRKIADEFWMERVMDEKEKLHRMMETVAAAAGGASESDEDSRAPKETWDHYKHDFVEPLTYHSSPRGEATTGDEEDTDAARRRAIADKFWLEKFKDDKEKLHHLKA</sequence>
<reference evidence="3" key="1">
    <citation type="submission" date="2021-01" db="EMBL/GenBank/DDBJ databases">
        <authorList>
            <person name="Corre E."/>
            <person name="Pelletier E."/>
            <person name="Niang G."/>
            <person name="Scheremetjew M."/>
            <person name="Finn R."/>
            <person name="Kale V."/>
            <person name="Holt S."/>
            <person name="Cochrane G."/>
            <person name="Meng A."/>
            <person name="Brown T."/>
            <person name="Cohen L."/>
        </authorList>
    </citation>
    <scope>NUCLEOTIDE SEQUENCE</scope>
    <source>
        <strain evidence="3">Isolate 1302-5</strain>
    </source>
</reference>
<feature type="signal peptide" evidence="2">
    <location>
        <begin position="1"/>
        <end position="21"/>
    </location>
</feature>
<evidence type="ECO:0000256" key="2">
    <source>
        <dbReference type="SAM" id="SignalP"/>
    </source>
</evidence>
<feature type="region of interest" description="Disordered" evidence="1">
    <location>
        <begin position="142"/>
        <end position="164"/>
    </location>
</feature>
<keyword evidence="2" id="KW-0732">Signal</keyword>
<proteinExistence type="predicted"/>